<reference evidence="1 2" key="1">
    <citation type="journal article" date="2023" name="Microorganisms">
        <title>Isolation and Genomic Characteristics of Cat-Borne Campylobacter felis sp. nov. and Sheep-Borne Campylobacter ovis sp. nov.</title>
        <authorList>
            <person name="Wang H."/>
            <person name="Li Y."/>
            <person name="Gu Y."/>
            <person name="Zhou G."/>
            <person name="Chen X."/>
            <person name="Zhang X."/>
            <person name="Shao Z."/>
            <person name="Zhang J."/>
            <person name="Zhang M."/>
        </authorList>
    </citation>
    <scope>NUCLEOTIDE SEQUENCE [LARGE SCALE GENOMIC DNA]</scope>
    <source>
        <strain evidence="1 2">XJK30-2</strain>
    </source>
</reference>
<gene>
    <name evidence="1" type="ORF">NYG90_03585</name>
</gene>
<name>A0ACC6FRR1_9HELI</name>
<sequence>MDCHANFQSARNDRNALDCFTAFAMTIKKRILATMPFFRHCEAL</sequence>
<accession>A0ACC6FRR1</accession>
<protein>
    <submittedName>
        <fullName evidence="1">Uncharacterized protein</fullName>
    </submittedName>
</protein>
<proteinExistence type="predicted"/>
<dbReference type="EMBL" id="JANURN010000003">
    <property type="protein sequence ID" value="MDL0081767.1"/>
    <property type="molecule type" value="Genomic_DNA"/>
</dbReference>
<dbReference type="Proteomes" id="UP001173802">
    <property type="component" value="Unassembled WGS sequence"/>
</dbReference>
<comment type="caution">
    <text evidence="1">The sequence shown here is derived from an EMBL/GenBank/DDBJ whole genome shotgun (WGS) entry which is preliminary data.</text>
</comment>
<organism evidence="1 2">
    <name type="scientific">Helicobacter zhangjianzhongii</name>
    <dbReference type="NCBI Taxonomy" id="2974574"/>
    <lineage>
        <taxon>Bacteria</taxon>
        <taxon>Pseudomonadati</taxon>
        <taxon>Campylobacterota</taxon>
        <taxon>Epsilonproteobacteria</taxon>
        <taxon>Campylobacterales</taxon>
        <taxon>Helicobacteraceae</taxon>
        <taxon>Helicobacter</taxon>
    </lineage>
</organism>
<keyword evidence="2" id="KW-1185">Reference proteome</keyword>
<evidence type="ECO:0000313" key="1">
    <source>
        <dbReference type="EMBL" id="MDL0081767.1"/>
    </source>
</evidence>
<evidence type="ECO:0000313" key="2">
    <source>
        <dbReference type="Proteomes" id="UP001173802"/>
    </source>
</evidence>